<dbReference type="EMBL" id="CP013140">
    <property type="protein sequence ID" value="ALN59086.1"/>
    <property type="molecule type" value="Genomic_DNA"/>
</dbReference>
<protein>
    <submittedName>
        <fullName evidence="2">Uncharacterized protein</fullName>
    </submittedName>
</protein>
<feature type="region of interest" description="Disordered" evidence="1">
    <location>
        <begin position="1"/>
        <end position="38"/>
    </location>
</feature>
<evidence type="ECO:0000256" key="1">
    <source>
        <dbReference type="SAM" id="MobiDB-lite"/>
    </source>
</evidence>
<evidence type="ECO:0000313" key="3">
    <source>
        <dbReference type="Proteomes" id="UP000061569"/>
    </source>
</evidence>
<sequence length="38" mass="3758">MAAAGVEHGRGLGAGTRDPGPGTGSLGFLDLPRLPARE</sequence>
<gene>
    <name evidence="2" type="ORF">GLE_3742</name>
</gene>
<organism evidence="2 3">
    <name type="scientific">Lysobacter enzymogenes</name>
    <dbReference type="NCBI Taxonomy" id="69"/>
    <lineage>
        <taxon>Bacteria</taxon>
        <taxon>Pseudomonadati</taxon>
        <taxon>Pseudomonadota</taxon>
        <taxon>Gammaproteobacteria</taxon>
        <taxon>Lysobacterales</taxon>
        <taxon>Lysobacteraceae</taxon>
        <taxon>Lysobacter</taxon>
    </lineage>
</organism>
<accession>A0A0S2DKK9</accession>
<dbReference type="Proteomes" id="UP000061569">
    <property type="component" value="Chromosome"/>
</dbReference>
<dbReference type="KEGG" id="lez:GLE_3742"/>
<dbReference type="AlphaFoldDB" id="A0A0S2DKK9"/>
<proteinExistence type="predicted"/>
<reference evidence="2 3" key="1">
    <citation type="submission" date="2015-11" db="EMBL/GenBank/DDBJ databases">
        <title>Genome sequences of Lysobacter enzymogenes strain C3 and Lysobacter antibioticus ATCC 29479.</title>
        <authorList>
            <person name="Kobayashi D.Y."/>
        </authorList>
    </citation>
    <scope>NUCLEOTIDE SEQUENCE [LARGE SCALE GENOMIC DNA]</scope>
    <source>
        <strain evidence="2 3">C3</strain>
    </source>
</reference>
<evidence type="ECO:0000313" key="2">
    <source>
        <dbReference type="EMBL" id="ALN59086.1"/>
    </source>
</evidence>
<name>A0A0S2DKK9_LYSEN</name>